<sequence>MRSERRAHPRRVLRRARPLRPRPVAAGPGDPRRHPRRAGRPAEPDRPAGRGPAAAAAARAPRPVPRGAGHRRDVERHRRGPRTAAAPARPARRARRHRRGRHGPAVPGGQRGGHRGDGDAVLVHAGRQGEAAARGAPQGARGDRQDRALPGRRRPVHHHRAGQRAEPRALLADRPATGGRADGGRALGGRPAPPRLRDGAADARGDPGRADPAPAPGGTRGRAGDGRRRCRVSAVPPGSGQVWPPRRGVVPGRTSSGPVEGAGKGRPWFARPPDGAGHGPAAIPETGRFDAVFQATVRDIVQTVVDQIDPDAGRGRARMLIEAEVRRRIEDGLMPGGAPPTVEMQNRLAAAVFDELFGLGPLQPLLNDPAVENIDVNGCDQVWVEYASGERVRGPAVAASDAELVEKIQLWSRQGNTAREFSVASPLLNTALQDLNGARLTASMSVSPRPYVSIRCHRLKSVTLDDLVERGSLDEGLRAFLTAAVLARRNIIVTGGTSAGKTTLLRALVACIPSDQRIATLETDFELFLHELPDRHSNVIAFESRQPNSEGAGGVSLHDLIPQALRHNPRRIIVGEVRSTEILPMLEAMQSGHEGSMCTIHANGAEDAFNRMLLLALRGGIAMPVNAVHLMVGMSVDFVVHLRRDGTNNQRYVSEVLEVLPPGDTERPSVNHVYVPDARGRATPRTTPHCLDLLVAAGFDPSWLNRGGHWGASNGGPA</sequence>
<reference evidence="4 5" key="1">
    <citation type="submission" date="2019-08" db="EMBL/GenBank/DDBJ databases">
        <title>Actinomadura sp. nov. CYP1-5 isolated from mountain soil.</title>
        <authorList>
            <person name="Songsumanus A."/>
            <person name="Kuncharoen N."/>
            <person name="Kudo T."/>
            <person name="Yuki M."/>
            <person name="Igarashi Y."/>
            <person name="Tanasupawat S."/>
        </authorList>
    </citation>
    <scope>NUCLEOTIDE SEQUENCE [LARGE SCALE GENOMIC DNA]</scope>
    <source>
        <strain evidence="4 5">JCM 14158</strain>
    </source>
</reference>
<evidence type="ECO:0000256" key="1">
    <source>
        <dbReference type="ARBA" id="ARBA00006611"/>
    </source>
</evidence>
<comment type="similarity">
    <text evidence="1">Belongs to the GSP E family.</text>
</comment>
<feature type="compositionally biased region" description="Low complexity" evidence="2">
    <location>
        <begin position="125"/>
        <end position="140"/>
    </location>
</feature>
<gene>
    <name evidence="4" type="ORF">FXF69_05020</name>
</gene>
<evidence type="ECO:0000313" key="5">
    <source>
        <dbReference type="Proteomes" id="UP000323380"/>
    </source>
</evidence>
<feature type="compositionally biased region" description="Basic and acidic residues" evidence="2">
    <location>
        <begin position="195"/>
        <end position="209"/>
    </location>
</feature>
<accession>A0A5D0NWB2</accession>
<protein>
    <recommendedName>
        <fullName evidence="3">Bacterial type II secretion system protein E domain-containing protein</fullName>
    </recommendedName>
</protein>
<proteinExistence type="inferred from homology"/>
<evidence type="ECO:0000259" key="3">
    <source>
        <dbReference type="Pfam" id="PF00437"/>
    </source>
</evidence>
<dbReference type="Gene3D" id="3.30.450.380">
    <property type="match status" value="1"/>
</dbReference>
<dbReference type="PANTHER" id="PTHR30486">
    <property type="entry name" value="TWITCHING MOTILITY PROTEIN PILT"/>
    <property type="match status" value="1"/>
</dbReference>
<dbReference type="PANTHER" id="PTHR30486:SF6">
    <property type="entry name" value="TYPE IV PILUS RETRACTATION ATPASE PILT"/>
    <property type="match status" value="1"/>
</dbReference>
<dbReference type="Gene3D" id="3.40.50.300">
    <property type="entry name" value="P-loop containing nucleotide triphosphate hydrolases"/>
    <property type="match status" value="1"/>
</dbReference>
<comment type="caution">
    <text evidence="4">The sequence shown here is derived from an EMBL/GenBank/DDBJ whole genome shotgun (WGS) entry which is preliminary data.</text>
</comment>
<dbReference type="CDD" id="cd01130">
    <property type="entry name" value="VirB11-like_ATPase"/>
    <property type="match status" value="1"/>
</dbReference>
<evidence type="ECO:0000256" key="2">
    <source>
        <dbReference type="SAM" id="MobiDB-lite"/>
    </source>
</evidence>
<dbReference type="Pfam" id="PF00437">
    <property type="entry name" value="T2SSE"/>
    <property type="match status" value="1"/>
</dbReference>
<feature type="compositionally biased region" description="Low complexity" evidence="2">
    <location>
        <begin position="49"/>
        <end position="67"/>
    </location>
</feature>
<dbReference type="InterPro" id="IPR027417">
    <property type="entry name" value="P-loop_NTPase"/>
</dbReference>
<dbReference type="AlphaFoldDB" id="A0A5D0NWB2"/>
<dbReference type="InterPro" id="IPR001482">
    <property type="entry name" value="T2SS/T4SS_dom"/>
</dbReference>
<dbReference type="Proteomes" id="UP000323380">
    <property type="component" value="Unassembled WGS sequence"/>
</dbReference>
<name>A0A5D0NWB2_9ACTN</name>
<feature type="compositionally biased region" description="Basic residues" evidence="2">
    <location>
        <begin position="150"/>
        <end position="162"/>
    </location>
</feature>
<keyword evidence="5" id="KW-1185">Reference proteome</keyword>
<feature type="compositionally biased region" description="Basic residues" evidence="2">
    <location>
        <begin position="90"/>
        <end position="102"/>
    </location>
</feature>
<evidence type="ECO:0000313" key="4">
    <source>
        <dbReference type="EMBL" id="TYB48552.1"/>
    </source>
</evidence>
<dbReference type="InterPro" id="IPR050921">
    <property type="entry name" value="T4SS_GSP_E_ATPase"/>
</dbReference>
<feature type="region of interest" description="Disordered" evidence="2">
    <location>
        <begin position="1"/>
        <end position="281"/>
    </location>
</feature>
<feature type="compositionally biased region" description="Basic residues" evidence="2">
    <location>
        <begin position="7"/>
        <end position="20"/>
    </location>
</feature>
<dbReference type="EMBL" id="VSFG01000001">
    <property type="protein sequence ID" value="TYB48552.1"/>
    <property type="molecule type" value="Genomic_DNA"/>
</dbReference>
<dbReference type="GO" id="GO:0016887">
    <property type="term" value="F:ATP hydrolysis activity"/>
    <property type="evidence" value="ECO:0007669"/>
    <property type="project" value="InterPro"/>
</dbReference>
<dbReference type="SUPFAM" id="SSF52540">
    <property type="entry name" value="P-loop containing nucleoside triphosphate hydrolases"/>
    <property type="match status" value="1"/>
</dbReference>
<organism evidence="4 5">
    <name type="scientific">Actinomadura chibensis</name>
    <dbReference type="NCBI Taxonomy" id="392828"/>
    <lineage>
        <taxon>Bacteria</taxon>
        <taxon>Bacillati</taxon>
        <taxon>Actinomycetota</taxon>
        <taxon>Actinomycetes</taxon>
        <taxon>Streptosporangiales</taxon>
        <taxon>Thermomonosporaceae</taxon>
        <taxon>Actinomadura</taxon>
    </lineage>
</organism>
<dbReference type="STRING" id="1220554.GCA_001552135_02307"/>
<feature type="domain" description="Bacterial type II secretion system protein E" evidence="3">
    <location>
        <begin position="450"/>
        <end position="631"/>
    </location>
</feature>